<feature type="region of interest" description="Disordered" evidence="1">
    <location>
        <begin position="37"/>
        <end position="60"/>
    </location>
</feature>
<keyword evidence="2" id="KW-1185">Reference proteome</keyword>
<organism evidence="2 3">
    <name type="scientific">Macrostomum lignano</name>
    <dbReference type="NCBI Taxonomy" id="282301"/>
    <lineage>
        <taxon>Eukaryota</taxon>
        <taxon>Metazoa</taxon>
        <taxon>Spiralia</taxon>
        <taxon>Lophotrochozoa</taxon>
        <taxon>Platyhelminthes</taxon>
        <taxon>Rhabditophora</taxon>
        <taxon>Macrostomorpha</taxon>
        <taxon>Macrostomida</taxon>
        <taxon>Macrostomidae</taxon>
        <taxon>Macrostomum</taxon>
    </lineage>
</organism>
<dbReference type="InterPro" id="IPR011993">
    <property type="entry name" value="PH-like_dom_sf"/>
</dbReference>
<dbReference type="Proteomes" id="UP000095280">
    <property type="component" value="Unplaced"/>
</dbReference>
<accession>A0A1I8FCC6</accession>
<feature type="compositionally biased region" description="Gly residues" evidence="1">
    <location>
        <begin position="39"/>
        <end position="59"/>
    </location>
</feature>
<evidence type="ECO:0000313" key="2">
    <source>
        <dbReference type="Proteomes" id="UP000095280"/>
    </source>
</evidence>
<evidence type="ECO:0000256" key="1">
    <source>
        <dbReference type="SAM" id="MobiDB-lite"/>
    </source>
</evidence>
<proteinExistence type="predicted"/>
<name>A0A1I8FCC6_9PLAT</name>
<dbReference type="AlphaFoldDB" id="A0A1I8FCC6"/>
<evidence type="ECO:0000313" key="3">
    <source>
        <dbReference type="WBParaSite" id="maker-unitig_29167-snap-gene-0.1-mRNA-1"/>
    </source>
</evidence>
<dbReference type="WBParaSite" id="maker-unitig_29167-snap-gene-0.1-mRNA-1">
    <property type="protein sequence ID" value="maker-unitig_29167-snap-gene-0.1-mRNA-1"/>
    <property type="gene ID" value="maker-unitig_29167-snap-gene-0.1"/>
</dbReference>
<reference evidence="3" key="1">
    <citation type="submission" date="2016-11" db="UniProtKB">
        <authorList>
            <consortium name="WormBaseParasite"/>
        </authorList>
    </citation>
    <scope>IDENTIFICATION</scope>
</reference>
<sequence length="176" mass="19212">TSHLTHPSAVATLLTRPLPSMGNKLCGAERDAAGLHQFHGGGGGAGGGGNGGGGGGGRPRLGEPGWHPKKDTHLLRLWAEVFRVRDNEFGWERVSDDVVPINITCLEDGSSRVFQITAYSRNALKLFDARIIHPGTPLYQANECFVHWKDLLHNCEWGPQLHRPDRCSPVSRLLRP</sequence>
<dbReference type="SUPFAM" id="SSF50729">
    <property type="entry name" value="PH domain-like"/>
    <property type="match status" value="1"/>
</dbReference>
<dbReference type="Gene3D" id="2.30.29.30">
    <property type="entry name" value="Pleckstrin-homology domain (PH domain)/Phosphotyrosine-binding domain (PTB)"/>
    <property type="match status" value="1"/>
</dbReference>
<protein>
    <submittedName>
        <fullName evidence="3">WH1 domain-containing protein</fullName>
    </submittedName>
</protein>